<dbReference type="VEuPathDB" id="FungiDB:MGYG_07173"/>
<accession>E4V2A1</accession>
<name>E4V2A1_ARTGP</name>
<dbReference type="AlphaFoldDB" id="E4V2A1"/>
<sequence length="150" mass="16906">MPLDVGARNSHQASESTGLSRRASNLLCDPDCQGYVTMVAKETPWQVSPPWVALPPDWTLFRCTAELWGRRRSYRADLNLDIGRGFFSELWADAWRVHADSALALLESTPTTESCSQEEHMELICGYEGGKAPFLRNKGYLDGSLHYLRE</sequence>
<evidence type="ECO:0000313" key="1">
    <source>
        <dbReference type="EMBL" id="EFR04166.1"/>
    </source>
</evidence>
<protein>
    <submittedName>
        <fullName evidence="1">Uncharacterized protein</fullName>
    </submittedName>
</protein>
<dbReference type="HOGENOM" id="CLU_1740053_0_0_1"/>
<dbReference type="EMBL" id="DS989827">
    <property type="protein sequence ID" value="EFR04166.1"/>
    <property type="molecule type" value="Genomic_DNA"/>
</dbReference>
<dbReference type="RefSeq" id="XP_003171174.1">
    <property type="nucleotide sequence ID" value="XM_003171126.1"/>
</dbReference>
<keyword evidence="2" id="KW-1185">Reference proteome</keyword>
<dbReference type="InParanoid" id="E4V2A1"/>
<dbReference type="Proteomes" id="UP000002669">
    <property type="component" value="Unassembled WGS sequence"/>
</dbReference>
<dbReference type="GeneID" id="10026424"/>
<evidence type="ECO:0000313" key="2">
    <source>
        <dbReference type="Proteomes" id="UP000002669"/>
    </source>
</evidence>
<proteinExistence type="predicted"/>
<gene>
    <name evidence="1" type="ORF">MGYG_07173</name>
</gene>
<reference evidence="2" key="1">
    <citation type="journal article" date="2012" name="MBio">
        <title>Comparative genome analysis of Trichophyton rubrum and related dermatophytes reveals candidate genes involved in infection.</title>
        <authorList>
            <person name="Martinez D.A."/>
            <person name="Oliver B.G."/>
            <person name="Graeser Y."/>
            <person name="Goldberg J.M."/>
            <person name="Li W."/>
            <person name="Martinez-Rossi N.M."/>
            <person name="Monod M."/>
            <person name="Shelest E."/>
            <person name="Barton R.C."/>
            <person name="Birch E."/>
            <person name="Brakhage A.A."/>
            <person name="Chen Z."/>
            <person name="Gurr S.J."/>
            <person name="Heiman D."/>
            <person name="Heitman J."/>
            <person name="Kosti I."/>
            <person name="Rossi A."/>
            <person name="Saif S."/>
            <person name="Samalova M."/>
            <person name="Saunders C.W."/>
            <person name="Shea T."/>
            <person name="Summerbell R.C."/>
            <person name="Xu J."/>
            <person name="Young S."/>
            <person name="Zeng Q."/>
            <person name="Birren B.W."/>
            <person name="Cuomo C.A."/>
            <person name="White T.C."/>
        </authorList>
    </citation>
    <scope>NUCLEOTIDE SEQUENCE [LARGE SCALE GENOMIC DNA]</scope>
    <source>
        <strain evidence="2">ATCC MYA-4604 / CBS 118893</strain>
    </source>
</reference>
<organism evidence="2">
    <name type="scientific">Arthroderma gypseum (strain ATCC MYA-4604 / CBS 118893)</name>
    <name type="common">Microsporum gypseum</name>
    <dbReference type="NCBI Taxonomy" id="535722"/>
    <lineage>
        <taxon>Eukaryota</taxon>
        <taxon>Fungi</taxon>
        <taxon>Dikarya</taxon>
        <taxon>Ascomycota</taxon>
        <taxon>Pezizomycotina</taxon>
        <taxon>Eurotiomycetes</taxon>
        <taxon>Eurotiomycetidae</taxon>
        <taxon>Onygenales</taxon>
        <taxon>Arthrodermataceae</taxon>
        <taxon>Nannizzia</taxon>
    </lineage>
</organism>